<comment type="caution">
    <text evidence="1">The sequence shown here is derived from an EMBL/GenBank/DDBJ whole genome shotgun (WGS) entry which is preliminary data.</text>
</comment>
<accession>A0ABP1QPE4</accession>
<reference evidence="1 2" key="1">
    <citation type="submission" date="2024-08" db="EMBL/GenBank/DDBJ databases">
        <authorList>
            <person name="Cucini C."/>
            <person name="Frati F."/>
        </authorList>
    </citation>
    <scope>NUCLEOTIDE SEQUENCE [LARGE SCALE GENOMIC DNA]</scope>
</reference>
<protein>
    <submittedName>
        <fullName evidence="1">Uncharacterized protein</fullName>
    </submittedName>
</protein>
<keyword evidence="2" id="KW-1185">Reference proteome</keyword>
<name>A0ABP1QPE4_9HEXA</name>
<proteinExistence type="predicted"/>
<dbReference type="EMBL" id="CAXLJM020000036">
    <property type="protein sequence ID" value="CAL8106266.1"/>
    <property type="molecule type" value="Genomic_DNA"/>
</dbReference>
<evidence type="ECO:0000313" key="1">
    <source>
        <dbReference type="EMBL" id="CAL8106266.1"/>
    </source>
</evidence>
<evidence type="ECO:0000313" key="2">
    <source>
        <dbReference type="Proteomes" id="UP001642540"/>
    </source>
</evidence>
<dbReference type="Proteomes" id="UP001642540">
    <property type="component" value="Unassembled WGS sequence"/>
</dbReference>
<gene>
    <name evidence="1" type="ORF">ODALV1_LOCUS12326</name>
</gene>
<sequence length="248" mass="28133">MESRRSTALARPRVVVQPNRGVRRRLFSPRGGRVMVARRRAAGVPIQPTPHLPNAAQFFMNVHQQDDQFGNNDVVLEAENRPVGAQEAQEDIPRVELDGAGGQNYARAVVSRKQRRKRVVVPTGISNRPNLKKALLNAKELIKKAEKDVREIAVHQVCATKKKYGWGQILERVQTLLCTLARASNQNGLNQREMFVFKKLETVNELVNQLVSKFEDELESQRKTLKMEREVGSRKRSCCLVCHHSNKA</sequence>
<organism evidence="1 2">
    <name type="scientific">Orchesella dallaii</name>
    <dbReference type="NCBI Taxonomy" id="48710"/>
    <lineage>
        <taxon>Eukaryota</taxon>
        <taxon>Metazoa</taxon>
        <taxon>Ecdysozoa</taxon>
        <taxon>Arthropoda</taxon>
        <taxon>Hexapoda</taxon>
        <taxon>Collembola</taxon>
        <taxon>Entomobryomorpha</taxon>
        <taxon>Entomobryoidea</taxon>
        <taxon>Orchesellidae</taxon>
        <taxon>Orchesellinae</taxon>
        <taxon>Orchesella</taxon>
    </lineage>
</organism>